<dbReference type="Gene3D" id="3.90.79.10">
    <property type="entry name" value="Nucleoside Triphosphate Pyrophosphohydrolase"/>
    <property type="match status" value="1"/>
</dbReference>
<dbReference type="PANTHER" id="PTHR21340:SF0">
    <property type="entry name" value="BIS(5'-NUCLEOSYL)-TETRAPHOSPHATASE [ASYMMETRICAL]"/>
    <property type="match status" value="1"/>
</dbReference>
<dbReference type="GO" id="GO:0006754">
    <property type="term" value="P:ATP biosynthetic process"/>
    <property type="evidence" value="ECO:0007669"/>
    <property type="project" value="TreeGrafter"/>
</dbReference>
<dbReference type="GO" id="GO:0006167">
    <property type="term" value="P:AMP biosynthetic process"/>
    <property type="evidence" value="ECO:0007669"/>
    <property type="project" value="TreeGrafter"/>
</dbReference>
<feature type="domain" description="Nudix hydrolase" evidence="3">
    <location>
        <begin position="1"/>
        <end position="134"/>
    </location>
</feature>
<dbReference type="AlphaFoldDB" id="A0A9X2MH81"/>
<evidence type="ECO:0000313" key="5">
    <source>
        <dbReference type="Proteomes" id="UP001142078"/>
    </source>
</evidence>
<evidence type="ECO:0000313" key="4">
    <source>
        <dbReference type="EMBL" id="MCR2043970.1"/>
    </source>
</evidence>
<dbReference type="SUPFAM" id="SSF55811">
    <property type="entry name" value="Nudix"/>
    <property type="match status" value="1"/>
</dbReference>
<comment type="similarity">
    <text evidence="2">Belongs to the Nudix hydrolase family.</text>
</comment>
<evidence type="ECO:0000256" key="2">
    <source>
        <dbReference type="RuleBase" id="RU003476"/>
    </source>
</evidence>
<dbReference type="PROSITE" id="PS51462">
    <property type="entry name" value="NUDIX"/>
    <property type="match status" value="1"/>
</dbReference>
<sequence length="138" mass="15894">MIEEVSAGGIVRFGNAILLLKKFNGHWVLPKGRVEKGEGLKAAALREVFEETGIKAEIIEYIGKINYNFMNIRGDENINKTVHWFLMTAKNMECIPQKKEGFIEAQFIHIDRVLDKLRYLDEKKIAIKAIKVYKNTLQ</sequence>
<dbReference type="InterPro" id="IPR020084">
    <property type="entry name" value="NUDIX_hydrolase_CS"/>
</dbReference>
<gene>
    <name evidence="4" type="ORF">NSA23_07520</name>
</gene>
<dbReference type="InterPro" id="IPR051325">
    <property type="entry name" value="Nudix_hydrolase_domain"/>
</dbReference>
<dbReference type="PANTHER" id="PTHR21340">
    <property type="entry name" value="DIADENOSINE 5,5-P1,P4-TETRAPHOSPHATE PYROPHOSPHOHYDROLASE MUTT"/>
    <property type="match status" value="1"/>
</dbReference>
<evidence type="ECO:0000256" key="1">
    <source>
        <dbReference type="ARBA" id="ARBA00022801"/>
    </source>
</evidence>
<name>A0A9X2MH81_9FIRM</name>
<dbReference type="PRINTS" id="PR00502">
    <property type="entry name" value="NUDIXFAMILY"/>
</dbReference>
<dbReference type="Pfam" id="PF00293">
    <property type="entry name" value="NUDIX"/>
    <property type="match status" value="1"/>
</dbReference>
<dbReference type="Proteomes" id="UP001142078">
    <property type="component" value="Unassembled WGS sequence"/>
</dbReference>
<dbReference type="InterPro" id="IPR015797">
    <property type="entry name" value="NUDIX_hydrolase-like_dom_sf"/>
</dbReference>
<dbReference type="PROSITE" id="PS00893">
    <property type="entry name" value="NUDIX_BOX"/>
    <property type="match status" value="1"/>
</dbReference>
<dbReference type="EMBL" id="JANJZL010000004">
    <property type="protein sequence ID" value="MCR2043970.1"/>
    <property type="molecule type" value="Genomic_DNA"/>
</dbReference>
<reference evidence="4" key="1">
    <citation type="submission" date="2022-07" db="EMBL/GenBank/DDBJ databases">
        <title>Enhanced cultured diversity of the mouse gut microbiota enables custom-made synthetic communities.</title>
        <authorList>
            <person name="Afrizal A."/>
        </authorList>
    </citation>
    <scope>NUCLEOTIDE SEQUENCE</scope>
    <source>
        <strain evidence="4">DSM 29482</strain>
    </source>
</reference>
<proteinExistence type="inferred from homology"/>
<dbReference type="CDD" id="cd03673">
    <property type="entry name" value="NUDIX_Ap6A_hydrolase"/>
    <property type="match status" value="1"/>
</dbReference>
<keyword evidence="5" id="KW-1185">Reference proteome</keyword>
<evidence type="ECO:0000259" key="3">
    <source>
        <dbReference type="PROSITE" id="PS51462"/>
    </source>
</evidence>
<dbReference type="RefSeq" id="WP_042683012.1">
    <property type="nucleotide sequence ID" value="NZ_CABKTM010000049.1"/>
</dbReference>
<organism evidence="4 5">
    <name type="scientific">Anaerosalibacter massiliensis</name>
    <dbReference type="NCBI Taxonomy" id="1347392"/>
    <lineage>
        <taxon>Bacteria</taxon>
        <taxon>Bacillati</taxon>
        <taxon>Bacillota</taxon>
        <taxon>Tissierellia</taxon>
        <taxon>Tissierellales</taxon>
        <taxon>Sporanaerobacteraceae</taxon>
        <taxon>Anaerosalibacter</taxon>
    </lineage>
</organism>
<dbReference type="InterPro" id="IPR000086">
    <property type="entry name" value="NUDIX_hydrolase_dom"/>
</dbReference>
<dbReference type="GO" id="GO:0004081">
    <property type="term" value="F:bis(5'-nucleosyl)-tetraphosphatase (asymmetrical) activity"/>
    <property type="evidence" value="ECO:0007669"/>
    <property type="project" value="TreeGrafter"/>
</dbReference>
<dbReference type="InterPro" id="IPR020476">
    <property type="entry name" value="Nudix_hydrolase"/>
</dbReference>
<dbReference type="OrthoDB" id="9816289at2"/>
<protein>
    <submittedName>
        <fullName evidence="4">NUDIX hydrolase</fullName>
    </submittedName>
</protein>
<comment type="caution">
    <text evidence="4">The sequence shown here is derived from an EMBL/GenBank/DDBJ whole genome shotgun (WGS) entry which is preliminary data.</text>
</comment>
<accession>A0A9X2MH81</accession>
<keyword evidence="1 2" id="KW-0378">Hydrolase</keyword>